<protein>
    <submittedName>
        <fullName evidence="3">Uncharacterized protein</fullName>
    </submittedName>
</protein>
<evidence type="ECO:0000313" key="4">
    <source>
        <dbReference type="Proteomes" id="UP000010953"/>
    </source>
</evidence>
<dbReference type="RefSeq" id="WP_008625331.1">
    <property type="nucleotide sequence ID" value="NZ_AMZY02000007.1"/>
</dbReference>
<dbReference type="Proteomes" id="UP000010953">
    <property type="component" value="Unassembled WGS sequence"/>
</dbReference>
<dbReference type="EMBL" id="AMZY02000007">
    <property type="protein sequence ID" value="EMS34085.1"/>
    <property type="molecule type" value="Genomic_DNA"/>
</dbReference>
<feature type="repeat" description="TPR" evidence="1">
    <location>
        <begin position="58"/>
        <end position="91"/>
    </location>
</feature>
<dbReference type="PROSITE" id="PS50005">
    <property type="entry name" value="TPR"/>
    <property type="match status" value="1"/>
</dbReference>
<organism evidence="3 4">
    <name type="scientific">Mariniradius saccharolyticus AK6</name>
    <dbReference type="NCBI Taxonomy" id="1239962"/>
    <lineage>
        <taxon>Bacteria</taxon>
        <taxon>Pseudomonadati</taxon>
        <taxon>Bacteroidota</taxon>
        <taxon>Cytophagia</taxon>
        <taxon>Cytophagales</taxon>
        <taxon>Cyclobacteriaceae</taxon>
        <taxon>Mariniradius</taxon>
    </lineage>
</organism>
<dbReference type="InterPro" id="IPR011990">
    <property type="entry name" value="TPR-like_helical_dom_sf"/>
</dbReference>
<proteinExistence type="predicted"/>
<feature type="signal peptide" evidence="2">
    <location>
        <begin position="1"/>
        <end position="20"/>
    </location>
</feature>
<dbReference type="Gene3D" id="1.25.40.10">
    <property type="entry name" value="Tetratricopeptide repeat domain"/>
    <property type="match status" value="1"/>
</dbReference>
<accession>M7X9I3</accession>
<dbReference type="SUPFAM" id="SSF48452">
    <property type="entry name" value="TPR-like"/>
    <property type="match status" value="1"/>
</dbReference>
<dbReference type="AlphaFoldDB" id="M7X9I3"/>
<gene>
    <name evidence="3" type="ORF">C943_03901</name>
</gene>
<dbReference type="InterPro" id="IPR019734">
    <property type="entry name" value="TPR_rpt"/>
</dbReference>
<keyword evidence="2" id="KW-0732">Signal</keyword>
<evidence type="ECO:0000313" key="3">
    <source>
        <dbReference type="EMBL" id="EMS34085.1"/>
    </source>
</evidence>
<reference evidence="3" key="1">
    <citation type="submission" date="2013-01" db="EMBL/GenBank/DDBJ databases">
        <title>Genome assembly of Mariniradius saccharolyticus AK6.</title>
        <authorList>
            <person name="Vaidya B."/>
            <person name="Khatri I."/>
            <person name="Tanuku N.R.S."/>
            <person name="Subramanian S."/>
            <person name="Pinnaka A."/>
        </authorList>
    </citation>
    <scope>NUCLEOTIDE SEQUENCE [LARGE SCALE GENOMIC DNA]</scope>
    <source>
        <strain evidence="3">AK6</strain>
    </source>
</reference>
<feature type="chain" id="PRO_5004087696" evidence="2">
    <location>
        <begin position="21"/>
        <end position="446"/>
    </location>
</feature>
<dbReference type="OrthoDB" id="819143at2"/>
<keyword evidence="1" id="KW-0802">TPR repeat</keyword>
<name>M7X9I3_9BACT</name>
<keyword evidence="4" id="KW-1185">Reference proteome</keyword>
<evidence type="ECO:0000256" key="1">
    <source>
        <dbReference type="PROSITE-ProRule" id="PRU00339"/>
    </source>
</evidence>
<dbReference type="InParanoid" id="M7X9I3"/>
<sequence>MYRRLIFIALLAIPGAFVQAQQSLPQVDAKTYELFQQGAWDRLIEEGNKAIQQGIDFYYLRVRMGIAHYEKRNYHAAIRHFEKARKLNDSESYVQEYLYYANLFSGRSAEAKVIAAGFDPVLKKKTGIEKLPVVSRLDLAYNFTGQIDPSVIEDFNPDVPIGTDGSQFIPDYHHYYFGGLGLDLSPRFSIYQGYSYLQVSHLLYSQSANEQILDKTFASSVHQYYVAANLLIGKGLTLLGGLHFVRRIFPVTSTITSGPPGPSVESTVISNAGENDLTGFVSLYKRLNRVTIGASYYRGSLGNFTQNQADGKVIIFPFGNLNLYTASTASLHQQDFGGGNNSANFVFDQQIGLKTTRWLWVEGYGTFGNMNNFFMNDGLLVFNRMDTIKQRLGGRLLILPSSNLKLTLDYTLFQNQSEFFPVSAGENLNTQTYNTQAITGIITWTF</sequence>
<comment type="caution">
    <text evidence="3">The sequence shown here is derived from an EMBL/GenBank/DDBJ whole genome shotgun (WGS) entry which is preliminary data.</text>
</comment>
<dbReference type="STRING" id="1239962.C943_03901"/>
<evidence type="ECO:0000256" key="2">
    <source>
        <dbReference type="SAM" id="SignalP"/>
    </source>
</evidence>
<dbReference type="eggNOG" id="ENOG5032TY4">
    <property type="taxonomic scope" value="Bacteria"/>
</dbReference>